<sequence>MTQITLDCNSPTLFTDLLSQLESAMEPEQVLTFLYKAVDDLQKAIGEKASQYKEELGKKFAAWVRELGMSLPVINQVVKAQEAAASLKPPVAEELDVPTLKKLARPKNAAALEAIAQLDECSIELAEDIIKEHRLPKQPESPWIYTGAANTTDGKPREYKLPRVSETIGLQIEAKQQEDNLSPRQILEQALTQYFEANPVQKLTIPAFSTDVLENSVFNAAQKECTEYLQAQVEKVAPEIKKGDGFLYRGSEQIKYRDERVIVLEILENGRVFVGLFGRKIRFDCSITDLQKSG</sequence>
<gene>
    <name evidence="1" type="ORF">G7B40_022270</name>
</gene>
<reference evidence="2" key="1">
    <citation type="journal article" date="2021" name="Science">
        <title>Hunting the eagle killer: A cyanobacterial neurotoxin causes vacuolar myelinopathy.</title>
        <authorList>
            <person name="Breinlinger S."/>
            <person name="Phillips T.J."/>
            <person name="Haram B.N."/>
            <person name="Mares J."/>
            <person name="Martinez Yerena J.A."/>
            <person name="Hrouzek P."/>
            <person name="Sobotka R."/>
            <person name="Henderson W.M."/>
            <person name="Schmieder P."/>
            <person name="Williams S.M."/>
            <person name="Lauderdale J.D."/>
            <person name="Wilde H.D."/>
            <person name="Gerrin W."/>
            <person name="Kust A."/>
            <person name="Washington J.W."/>
            <person name="Wagner C."/>
            <person name="Geier B."/>
            <person name="Liebeke M."/>
            <person name="Enke H."/>
            <person name="Niedermeyer T.H.J."/>
            <person name="Wilde S.B."/>
        </authorList>
    </citation>
    <scope>NUCLEOTIDE SEQUENCE [LARGE SCALE GENOMIC DNA]</scope>
    <source>
        <strain evidence="2">Thurmond2011</strain>
    </source>
</reference>
<keyword evidence="2" id="KW-1185">Reference proteome</keyword>
<protein>
    <submittedName>
        <fullName evidence="1">Uncharacterized protein</fullName>
    </submittedName>
</protein>
<proteinExistence type="predicted"/>
<accession>A0AAP5I9R3</accession>
<evidence type="ECO:0000313" key="2">
    <source>
        <dbReference type="Proteomes" id="UP000667802"/>
    </source>
</evidence>
<dbReference type="Proteomes" id="UP000667802">
    <property type="component" value="Unassembled WGS sequence"/>
</dbReference>
<dbReference type="RefSeq" id="WP_208344919.1">
    <property type="nucleotide sequence ID" value="NZ_CAWQFN010000555.1"/>
</dbReference>
<comment type="caution">
    <text evidence="1">The sequence shown here is derived from an EMBL/GenBank/DDBJ whole genome shotgun (WGS) entry which is preliminary data.</text>
</comment>
<dbReference type="AlphaFoldDB" id="A0AAP5I9R3"/>
<dbReference type="EMBL" id="JAALHA020000011">
    <property type="protein sequence ID" value="MDR9897269.1"/>
    <property type="molecule type" value="Genomic_DNA"/>
</dbReference>
<evidence type="ECO:0000313" key="1">
    <source>
        <dbReference type="EMBL" id="MDR9897269.1"/>
    </source>
</evidence>
<organism evidence="1 2">
    <name type="scientific">Aetokthonos hydrillicola Thurmond2011</name>
    <dbReference type="NCBI Taxonomy" id="2712845"/>
    <lineage>
        <taxon>Bacteria</taxon>
        <taxon>Bacillati</taxon>
        <taxon>Cyanobacteriota</taxon>
        <taxon>Cyanophyceae</taxon>
        <taxon>Nostocales</taxon>
        <taxon>Hapalosiphonaceae</taxon>
        <taxon>Aetokthonos</taxon>
    </lineage>
</organism>
<name>A0AAP5I9R3_9CYAN</name>